<feature type="region of interest" description="Disordered" evidence="1">
    <location>
        <begin position="405"/>
        <end position="432"/>
    </location>
</feature>
<dbReference type="Proteomes" id="UP001153292">
    <property type="component" value="Chromosome 28"/>
</dbReference>
<keyword evidence="2" id="KW-0732">Signal</keyword>
<feature type="region of interest" description="Disordered" evidence="1">
    <location>
        <begin position="493"/>
        <end position="518"/>
    </location>
</feature>
<protein>
    <submittedName>
        <fullName evidence="3">Uncharacterized protein</fullName>
    </submittedName>
</protein>
<organism evidence="3 4">
    <name type="scientific">Chilo suppressalis</name>
    <name type="common">Asiatic rice borer moth</name>
    <dbReference type="NCBI Taxonomy" id="168631"/>
    <lineage>
        <taxon>Eukaryota</taxon>
        <taxon>Metazoa</taxon>
        <taxon>Ecdysozoa</taxon>
        <taxon>Arthropoda</taxon>
        <taxon>Hexapoda</taxon>
        <taxon>Insecta</taxon>
        <taxon>Pterygota</taxon>
        <taxon>Neoptera</taxon>
        <taxon>Endopterygota</taxon>
        <taxon>Lepidoptera</taxon>
        <taxon>Glossata</taxon>
        <taxon>Ditrysia</taxon>
        <taxon>Pyraloidea</taxon>
        <taxon>Crambidae</taxon>
        <taxon>Crambinae</taxon>
        <taxon>Chilo</taxon>
    </lineage>
</organism>
<gene>
    <name evidence="3" type="ORF">CHILSU_LOCUS7537</name>
</gene>
<evidence type="ECO:0000256" key="1">
    <source>
        <dbReference type="SAM" id="MobiDB-lite"/>
    </source>
</evidence>
<feature type="region of interest" description="Disordered" evidence="1">
    <location>
        <begin position="301"/>
        <end position="367"/>
    </location>
</feature>
<feature type="compositionally biased region" description="Basic and acidic residues" evidence="1">
    <location>
        <begin position="350"/>
        <end position="362"/>
    </location>
</feature>
<evidence type="ECO:0000256" key="2">
    <source>
        <dbReference type="SAM" id="SignalP"/>
    </source>
</evidence>
<accession>A0ABN8BA76</accession>
<sequence length="532" mass="59416">MTIIKNLIRTYWVFLCSPRVVSLSDVTAHITPTSVTSPVSTAANVTMSSTKTSNHDPDVAFPAVLKGSQKQRVPPPVPPRGSPKAKRGGGNSQTSSLDTKGDYPNLSISVNDIPPQTPFTSSDDDFCFYGHDFKFTEPVACRIPPSVSEHSVKLTKLVASNSFLDFVEEGDSITERSRPGKDLIAQTTMMAKFNVDNAVREHLDTGNYQDTSFTDSSSEERIVVYEVEDEHNKNEVMGLKDEDSIDLKGRQSKSPTQFIKGVVSHIGDKLSRKSPMSLEIPGERFSVHNVKSSDLISAAKALRKTPRSERHTSQSESDRAETEKKSDGYDANAKPGLMAGLTKRLNFNQSKRDRNRVHDTKKPKPKVVIKTYNEQHSKGMTKDEVVCHRKAKTKIDMFQKHILKVQSDSENSSRRSSFSSSQDSKISHKTPDLGKKILVKEARKRFEPIQYGSSSSIDKKSNYSLSVTTVNPIISKSISGNVHDKIKKFTEATVSDSKVPHKVPRQKKRASFKKRSEKRNIFKMRKEVEEVL</sequence>
<feature type="signal peptide" evidence="2">
    <location>
        <begin position="1"/>
        <end position="23"/>
    </location>
</feature>
<proteinExistence type="predicted"/>
<feature type="region of interest" description="Disordered" evidence="1">
    <location>
        <begin position="65"/>
        <end position="103"/>
    </location>
</feature>
<name>A0ABN8BA76_CHISP</name>
<keyword evidence="4" id="KW-1185">Reference proteome</keyword>
<feature type="compositionally biased region" description="Basic residues" evidence="1">
    <location>
        <begin position="500"/>
        <end position="517"/>
    </location>
</feature>
<evidence type="ECO:0000313" key="3">
    <source>
        <dbReference type="EMBL" id="CAH0404218.1"/>
    </source>
</evidence>
<feature type="compositionally biased region" description="Low complexity" evidence="1">
    <location>
        <begin position="408"/>
        <end position="424"/>
    </location>
</feature>
<dbReference type="EMBL" id="OU963921">
    <property type="protein sequence ID" value="CAH0404218.1"/>
    <property type="molecule type" value="Genomic_DNA"/>
</dbReference>
<evidence type="ECO:0000313" key="4">
    <source>
        <dbReference type="Proteomes" id="UP001153292"/>
    </source>
</evidence>
<reference evidence="3" key="1">
    <citation type="submission" date="2021-12" db="EMBL/GenBank/DDBJ databases">
        <authorList>
            <person name="King R."/>
        </authorList>
    </citation>
    <scope>NUCLEOTIDE SEQUENCE</scope>
</reference>
<feature type="compositionally biased region" description="Basic and acidic residues" evidence="1">
    <location>
        <begin position="306"/>
        <end position="328"/>
    </location>
</feature>
<feature type="chain" id="PRO_5047201789" evidence="2">
    <location>
        <begin position="24"/>
        <end position="532"/>
    </location>
</feature>